<dbReference type="InterPro" id="IPR036388">
    <property type="entry name" value="WH-like_DNA-bd_sf"/>
</dbReference>
<dbReference type="InterPro" id="IPR036390">
    <property type="entry name" value="WH_DNA-bd_sf"/>
</dbReference>
<accession>A0ABW5XG70</accession>
<dbReference type="EMBL" id="JBHUOP010000002">
    <property type="protein sequence ID" value="MFD2840236.1"/>
    <property type="molecule type" value="Genomic_DNA"/>
</dbReference>
<dbReference type="Gene3D" id="1.10.10.10">
    <property type="entry name" value="Winged helix-like DNA-binding domain superfamily/Winged helix DNA-binding domain"/>
    <property type="match status" value="1"/>
</dbReference>
<sequence length="186" mass="19883">MVEKSETYSLTELHDELHALCARVTALESQSATGNQPSGLTPQTHADNDSFWALNGLASRRPKDETTQSGAVILVGNVDLPTGGTVSWQQTAGSEGLLENDWAEQAHALAALGHPARLNLLRHILNGARTTSELTDALGDGTSGQLHHHLRQLIATGWVRQAGRGLYEVPANRIVPLLACVMGGER</sequence>
<reference evidence="2" key="1">
    <citation type="journal article" date="2019" name="Int. J. Syst. Evol. Microbiol.">
        <title>The Global Catalogue of Microorganisms (GCM) 10K type strain sequencing project: providing services to taxonomists for standard genome sequencing and annotation.</title>
        <authorList>
            <consortium name="The Broad Institute Genomics Platform"/>
            <consortium name="The Broad Institute Genome Sequencing Center for Infectious Disease"/>
            <person name="Wu L."/>
            <person name="Ma J."/>
        </authorList>
    </citation>
    <scope>NUCLEOTIDE SEQUENCE [LARGE SCALE GENOMIC DNA]</scope>
    <source>
        <strain evidence="2">KCTC 33576</strain>
    </source>
</reference>
<comment type="caution">
    <text evidence="1">The sequence shown here is derived from an EMBL/GenBank/DDBJ whole genome shotgun (WGS) entry which is preliminary data.</text>
</comment>
<keyword evidence="2" id="KW-1185">Reference proteome</keyword>
<protein>
    <submittedName>
        <fullName evidence="1">ArsR/SmtB family transcription factor</fullName>
    </submittedName>
</protein>
<dbReference type="Pfam" id="PF12840">
    <property type="entry name" value="HTH_20"/>
    <property type="match status" value="1"/>
</dbReference>
<name>A0ABW5XG70_9MICO</name>
<dbReference type="RefSeq" id="WP_377466005.1">
    <property type="nucleotide sequence ID" value="NZ_JBHUOP010000002.1"/>
</dbReference>
<proteinExistence type="predicted"/>
<evidence type="ECO:0000313" key="1">
    <source>
        <dbReference type="EMBL" id="MFD2840236.1"/>
    </source>
</evidence>
<evidence type="ECO:0000313" key="2">
    <source>
        <dbReference type="Proteomes" id="UP001597391"/>
    </source>
</evidence>
<dbReference type="InterPro" id="IPR011991">
    <property type="entry name" value="ArsR-like_HTH"/>
</dbReference>
<dbReference type="SUPFAM" id="SSF46785">
    <property type="entry name" value="Winged helix' DNA-binding domain"/>
    <property type="match status" value="1"/>
</dbReference>
<dbReference type="CDD" id="cd00090">
    <property type="entry name" value="HTH_ARSR"/>
    <property type="match status" value="1"/>
</dbReference>
<dbReference type="Proteomes" id="UP001597391">
    <property type="component" value="Unassembled WGS sequence"/>
</dbReference>
<organism evidence="1 2">
    <name type="scientific">Populibacterium corticicola</name>
    <dbReference type="NCBI Taxonomy" id="1812826"/>
    <lineage>
        <taxon>Bacteria</taxon>
        <taxon>Bacillati</taxon>
        <taxon>Actinomycetota</taxon>
        <taxon>Actinomycetes</taxon>
        <taxon>Micrococcales</taxon>
        <taxon>Jonesiaceae</taxon>
        <taxon>Populibacterium</taxon>
    </lineage>
</organism>
<gene>
    <name evidence="1" type="ORF">ACFSYH_06595</name>
</gene>